<keyword evidence="2" id="KW-1185">Reference proteome</keyword>
<accession>A0ABD0LX33</accession>
<reference evidence="1 2" key="1">
    <citation type="journal article" date="2023" name="Sci. Data">
        <title>Genome assembly of the Korean intertidal mud-creeper Batillaria attramentaria.</title>
        <authorList>
            <person name="Patra A.K."/>
            <person name="Ho P.T."/>
            <person name="Jun S."/>
            <person name="Lee S.J."/>
            <person name="Kim Y."/>
            <person name="Won Y.J."/>
        </authorList>
    </citation>
    <scope>NUCLEOTIDE SEQUENCE [LARGE SCALE GENOMIC DNA]</scope>
    <source>
        <strain evidence="1">Wonlab-2016</strain>
    </source>
</reference>
<gene>
    <name evidence="1" type="ORF">BaRGS_00004504</name>
</gene>
<feature type="non-terminal residue" evidence="1">
    <location>
        <position position="70"/>
    </location>
</feature>
<sequence>MSVVWPIETWYRQRHASGWPPDSQLPTAHPSTLIHTSTRLKTEGPAGSILAMDLIPACSSNNTDQIYYNY</sequence>
<evidence type="ECO:0000313" key="2">
    <source>
        <dbReference type="Proteomes" id="UP001519460"/>
    </source>
</evidence>
<dbReference type="EMBL" id="JACVVK020000016">
    <property type="protein sequence ID" value="KAK7504200.1"/>
    <property type="molecule type" value="Genomic_DNA"/>
</dbReference>
<proteinExistence type="predicted"/>
<protein>
    <submittedName>
        <fullName evidence="1">Uncharacterized protein</fullName>
    </submittedName>
</protein>
<name>A0ABD0LX33_9CAEN</name>
<organism evidence="1 2">
    <name type="scientific">Batillaria attramentaria</name>
    <dbReference type="NCBI Taxonomy" id="370345"/>
    <lineage>
        <taxon>Eukaryota</taxon>
        <taxon>Metazoa</taxon>
        <taxon>Spiralia</taxon>
        <taxon>Lophotrochozoa</taxon>
        <taxon>Mollusca</taxon>
        <taxon>Gastropoda</taxon>
        <taxon>Caenogastropoda</taxon>
        <taxon>Sorbeoconcha</taxon>
        <taxon>Cerithioidea</taxon>
        <taxon>Batillariidae</taxon>
        <taxon>Batillaria</taxon>
    </lineage>
</organism>
<evidence type="ECO:0000313" key="1">
    <source>
        <dbReference type="EMBL" id="KAK7504200.1"/>
    </source>
</evidence>
<dbReference type="AlphaFoldDB" id="A0ABD0LX33"/>
<comment type="caution">
    <text evidence="1">The sequence shown here is derived from an EMBL/GenBank/DDBJ whole genome shotgun (WGS) entry which is preliminary data.</text>
</comment>
<dbReference type="Proteomes" id="UP001519460">
    <property type="component" value="Unassembled WGS sequence"/>
</dbReference>